<dbReference type="CDD" id="cd00093">
    <property type="entry name" value="HTH_XRE"/>
    <property type="match status" value="1"/>
</dbReference>
<dbReference type="AlphaFoldDB" id="D4F605"/>
<dbReference type="Pfam" id="PF01381">
    <property type="entry name" value="HTH_3"/>
    <property type="match status" value="1"/>
</dbReference>
<evidence type="ECO:0000259" key="1">
    <source>
        <dbReference type="PROSITE" id="PS50943"/>
    </source>
</evidence>
<evidence type="ECO:0000313" key="3">
    <source>
        <dbReference type="Proteomes" id="UP000003692"/>
    </source>
</evidence>
<dbReference type="HOGENOM" id="CLU_066192_58_2_6"/>
<dbReference type="InterPro" id="IPR010982">
    <property type="entry name" value="Lambda_DNA-bd_dom_sf"/>
</dbReference>
<evidence type="ECO:0000313" key="2">
    <source>
        <dbReference type="EMBL" id="EFE22813.1"/>
    </source>
</evidence>
<dbReference type="Gene3D" id="1.10.260.40">
    <property type="entry name" value="lambda repressor-like DNA-binding domains"/>
    <property type="match status" value="1"/>
</dbReference>
<proteinExistence type="predicted"/>
<dbReference type="Proteomes" id="UP000003692">
    <property type="component" value="Unassembled WGS sequence"/>
</dbReference>
<gene>
    <name evidence="2" type="ORF">EDWATA_02185</name>
</gene>
<comment type="caution">
    <text evidence="2">The sequence shown here is derived from an EMBL/GenBank/DDBJ whole genome shotgun (WGS) entry which is preliminary data.</text>
</comment>
<dbReference type="PROSITE" id="PS50943">
    <property type="entry name" value="HTH_CROC1"/>
    <property type="match status" value="1"/>
</dbReference>
<reference evidence="2 3" key="1">
    <citation type="submission" date="2010-02" db="EMBL/GenBank/DDBJ databases">
        <authorList>
            <person name="Weinstock G."/>
            <person name="Sodergren E."/>
            <person name="Clifton S."/>
            <person name="Fulton L."/>
            <person name="Fulton B."/>
            <person name="Courtney L."/>
            <person name="Fronick C."/>
            <person name="Harrison M."/>
            <person name="Strong C."/>
            <person name="Farmer C."/>
            <person name="Delahaunty K."/>
            <person name="Markovic C."/>
            <person name="Hall O."/>
            <person name="Minx P."/>
            <person name="Tomlinson C."/>
            <person name="Mitreva M."/>
            <person name="Nelson J."/>
            <person name="Hou S."/>
            <person name="Wollam A."/>
            <person name="Pepin K.H."/>
            <person name="Johnson M."/>
            <person name="Bhonagiri V."/>
            <person name="Zhang X."/>
            <person name="Suruliraj S."/>
            <person name="Warren W."/>
            <person name="Chinwalla A."/>
            <person name="Mardis E.R."/>
            <person name="Wilson R.K."/>
        </authorList>
    </citation>
    <scope>NUCLEOTIDE SEQUENCE [LARGE SCALE GENOMIC DNA]</scope>
    <source>
        <strain evidence="2 3">ATCC 23685</strain>
    </source>
</reference>
<accession>D4F605</accession>
<dbReference type="InterPro" id="IPR001387">
    <property type="entry name" value="Cro/C1-type_HTH"/>
</dbReference>
<protein>
    <submittedName>
        <fullName evidence="2">DNA-binding helix-turn-helix protein</fullName>
    </submittedName>
</protein>
<dbReference type="GO" id="GO:0003677">
    <property type="term" value="F:DNA binding"/>
    <property type="evidence" value="ECO:0007669"/>
    <property type="project" value="UniProtKB-KW"/>
</dbReference>
<feature type="domain" description="HTH cro/C1-type" evidence="1">
    <location>
        <begin position="4"/>
        <end position="63"/>
    </location>
</feature>
<dbReference type="EMBL" id="ADGK01000178">
    <property type="protein sequence ID" value="EFE22813.1"/>
    <property type="molecule type" value="Genomic_DNA"/>
</dbReference>
<dbReference type="SMART" id="SM00530">
    <property type="entry name" value="HTH_XRE"/>
    <property type="match status" value="1"/>
</dbReference>
<dbReference type="SUPFAM" id="SSF47413">
    <property type="entry name" value="lambda repressor-like DNA-binding domains"/>
    <property type="match status" value="1"/>
</dbReference>
<keyword evidence="2" id="KW-0238">DNA-binding</keyword>
<organism evidence="2 3">
    <name type="scientific">Edwardsiella tarda ATCC 23685</name>
    <dbReference type="NCBI Taxonomy" id="500638"/>
    <lineage>
        <taxon>Bacteria</taxon>
        <taxon>Pseudomonadati</taxon>
        <taxon>Pseudomonadota</taxon>
        <taxon>Gammaproteobacteria</taxon>
        <taxon>Enterobacterales</taxon>
        <taxon>Hafniaceae</taxon>
        <taxon>Edwardsiella</taxon>
    </lineage>
</organism>
<sequence>MNRIREIRKQLGLTQRKLASLAGCTPGAIGHYELGRRAMSITVCQKIVLIFNQLGASVSLDDVFPQHIT</sequence>
<name>D4F605_EDWTA</name>